<feature type="transmembrane region" description="Helical" evidence="8">
    <location>
        <begin position="269"/>
        <end position="286"/>
    </location>
</feature>
<evidence type="ECO:0000256" key="2">
    <source>
        <dbReference type="ARBA" id="ARBA00022475"/>
    </source>
</evidence>
<dbReference type="HAMAP" id="MF_02078">
    <property type="entry name" value="MurJ_MviN"/>
    <property type="match status" value="1"/>
</dbReference>
<sequence>MSKVAKAAVGLMAATLIAKILGFGRELALASAYGAGGTSDAFLVAMNIPAVIFSAIGTSLGTAFIPLYCDVDAKIGKKASLKFTNNVLNIVVLMCLIVSVIGVVFTGPIVKLFAVGFEGKTLTDAIYFTRVLILGMGFLGISYIMMAFLQVKGNFVIPGLMSVPYNILIIVSIFASVYINPNILPWGTLFGLSLQFIFQYPFARKNGFRYKPTIDLKDPHLKRMIWLIGPVLIGVAVTQVNAIVDRTIASTLVAGSISALNYATKLNQFVMGMFIVSISSVIYPMLSKLSTENNKKKFKQSIVTSINVVILIIIPISVGAIILAHPIVKLLFQRGEFDARATEMTAIALIFYSVGMLGFGLRDILGKIFYSLQDTKTPMINGIIAMILNIVLNLAFVKFTNMQLGGLAFATSISSLVTIALLSVSLRKKIGAFGGKKIISVLIKSIISALLMALVTKVTYNLIDGILSAGFIQDAIKLGVSVGLGAIVYGVSIIIFRVNEVRLLYQMLAGKLKRK</sequence>
<dbReference type="GO" id="GO:0005886">
    <property type="term" value="C:plasma membrane"/>
    <property type="evidence" value="ECO:0007669"/>
    <property type="project" value="UniProtKB-SubCell"/>
</dbReference>
<feature type="transmembrane region" description="Helical" evidence="8">
    <location>
        <begin position="155"/>
        <end position="177"/>
    </location>
</feature>
<feature type="transmembrane region" description="Helical" evidence="8">
    <location>
        <begin position="183"/>
        <end position="203"/>
    </location>
</feature>
<dbReference type="GO" id="GO:0071555">
    <property type="term" value="P:cell wall organization"/>
    <property type="evidence" value="ECO:0007669"/>
    <property type="project" value="UniProtKB-UniRule"/>
</dbReference>
<keyword evidence="8 9" id="KW-0961">Cell wall biogenesis/degradation</keyword>
<evidence type="ECO:0000256" key="6">
    <source>
        <dbReference type="ARBA" id="ARBA00022989"/>
    </source>
</evidence>
<organism evidence="10 11">
    <name type="scientific">Paraclostridium sordellii</name>
    <name type="common">Clostridium sordellii</name>
    <dbReference type="NCBI Taxonomy" id="1505"/>
    <lineage>
        <taxon>Bacteria</taxon>
        <taxon>Bacillati</taxon>
        <taxon>Bacillota</taxon>
        <taxon>Clostridia</taxon>
        <taxon>Peptostreptococcales</taxon>
        <taxon>Peptostreptococcaceae</taxon>
        <taxon>Paraclostridium</taxon>
    </lineage>
</organism>
<comment type="subcellular location">
    <subcellularLocation>
        <location evidence="1 8">Cell membrane</location>
        <topology evidence="1 8">Multi-pass membrane protein</topology>
    </subcellularLocation>
</comment>
<evidence type="ECO:0000256" key="9">
    <source>
        <dbReference type="PIRNR" id="PIRNR002869"/>
    </source>
</evidence>
<dbReference type="InterPro" id="IPR051050">
    <property type="entry name" value="Lipid_II_flippase_MurJ/MviN"/>
</dbReference>
<evidence type="ECO:0000256" key="3">
    <source>
        <dbReference type="ARBA" id="ARBA00022692"/>
    </source>
</evidence>
<evidence type="ECO:0000256" key="5">
    <source>
        <dbReference type="ARBA" id="ARBA00022984"/>
    </source>
</evidence>
<evidence type="ECO:0000256" key="1">
    <source>
        <dbReference type="ARBA" id="ARBA00004651"/>
    </source>
</evidence>
<feature type="transmembrane region" description="Helical" evidence="8">
    <location>
        <begin position="402"/>
        <end position="426"/>
    </location>
</feature>
<feature type="transmembrane region" description="Helical" evidence="8">
    <location>
        <begin position="306"/>
        <end position="324"/>
    </location>
</feature>
<name>A0A9P1KZA0_PARSO</name>
<dbReference type="PANTHER" id="PTHR47019">
    <property type="entry name" value="LIPID II FLIPPASE MURJ"/>
    <property type="match status" value="1"/>
</dbReference>
<dbReference type="GO" id="GO:0008360">
    <property type="term" value="P:regulation of cell shape"/>
    <property type="evidence" value="ECO:0007669"/>
    <property type="project" value="UniProtKB-UniRule"/>
</dbReference>
<feature type="transmembrane region" description="Helical" evidence="8">
    <location>
        <begin position="126"/>
        <end position="148"/>
    </location>
</feature>
<dbReference type="CDD" id="cd13123">
    <property type="entry name" value="MATE_MurJ_like"/>
    <property type="match status" value="1"/>
</dbReference>
<accession>A0A9P1KZA0</accession>
<feature type="transmembrane region" description="Helical" evidence="8">
    <location>
        <begin position="46"/>
        <end position="69"/>
    </location>
</feature>
<dbReference type="PRINTS" id="PR01806">
    <property type="entry name" value="VIRFACTRMVIN"/>
</dbReference>
<keyword evidence="5 8" id="KW-0573">Peptidoglycan synthesis</keyword>
<proteinExistence type="inferred from homology"/>
<dbReference type="PIRSF" id="PIRSF002869">
    <property type="entry name" value="MviN"/>
    <property type="match status" value="1"/>
</dbReference>
<keyword evidence="7 8" id="KW-0472">Membrane</keyword>
<evidence type="ECO:0000256" key="7">
    <source>
        <dbReference type="ARBA" id="ARBA00023136"/>
    </source>
</evidence>
<comment type="caution">
    <text evidence="10">The sequence shown here is derived from an EMBL/GenBank/DDBJ whole genome shotgun (WGS) entry which is preliminary data.</text>
</comment>
<feature type="transmembrane region" description="Helical" evidence="8">
    <location>
        <begin position="377"/>
        <end position="396"/>
    </location>
</feature>
<evidence type="ECO:0000313" key="11">
    <source>
        <dbReference type="Proteomes" id="UP000049685"/>
    </source>
</evidence>
<evidence type="ECO:0000313" key="10">
    <source>
        <dbReference type="EMBL" id="CEO32288.1"/>
    </source>
</evidence>
<feature type="transmembrane region" description="Helical" evidence="8">
    <location>
        <begin position="224"/>
        <end position="244"/>
    </location>
</feature>
<keyword evidence="6 8" id="KW-1133">Transmembrane helix</keyword>
<reference evidence="11" key="1">
    <citation type="submission" date="2015-01" db="EMBL/GenBank/DDBJ databases">
        <authorList>
            <person name="Aslett A.Martin."/>
            <person name="De Silva Nishadi"/>
        </authorList>
    </citation>
    <scope>NUCLEOTIDE SEQUENCE [LARGE SCALE GENOMIC DNA]</scope>
    <source>
        <strain evidence="11">UMC4404</strain>
    </source>
</reference>
<feature type="transmembrane region" description="Helical" evidence="8">
    <location>
        <begin position="475"/>
        <end position="498"/>
    </location>
</feature>
<feature type="transmembrane region" description="Helical" evidence="8">
    <location>
        <begin position="90"/>
        <end position="114"/>
    </location>
</feature>
<comment type="similarity">
    <text evidence="8 9">Belongs to the MurJ/MviN family.</text>
</comment>
<dbReference type="PANTHER" id="PTHR47019:SF1">
    <property type="entry name" value="LIPID II FLIPPASE MURJ"/>
    <property type="match status" value="1"/>
</dbReference>
<dbReference type="NCBIfam" id="TIGR01695">
    <property type="entry name" value="murJ_mviN"/>
    <property type="match status" value="1"/>
</dbReference>
<dbReference type="Pfam" id="PF03023">
    <property type="entry name" value="MurJ"/>
    <property type="match status" value="1"/>
</dbReference>
<evidence type="ECO:0000256" key="8">
    <source>
        <dbReference type="HAMAP-Rule" id="MF_02078"/>
    </source>
</evidence>
<dbReference type="GO" id="GO:0015648">
    <property type="term" value="F:lipid-linked peptidoglycan transporter activity"/>
    <property type="evidence" value="ECO:0007669"/>
    <property type="project" value="UniProtKB-UniRule"/>
</dbReference>
<dbReference type="GO" id="GO:0034204">
    <property type="term" value="P:lipid translocation"/>
    <property type="evidence" value="ECO:0007669"/>
    <property type="project" value="TreeGrafter"/>
</dbReference>
<protein>
    <recommendedName>
        <fullName evidence="8">Probable lipid II flippase MurJ</fullName>
    </recommendedName>
</protein>
<comment type="pathway">
    <text evidence="8">Cell wall biogenesis; peptidoglycan biosynthesis.</text>
</comment>
<dbReference type="AlphaFoldDB" id="A0A9P1KZA0"/>
<dbReference type="Proteomes" id="UP000049685">
    <property type="component" value="Unassembled WGS sequence"/>
</dbReference>
<keyword evidence="3 8" id="KW-0812">Transmembrane</keyword>
<dbReference type="RefSeq" id="WP_057557239.1">
    <property type="nucleotide sequence ID" value="NZ_CDNY01000003.1"/>
</dbReference>
<comment type="function">
    <text evidence="8 9">Involved in peptidoglycan biosynthesis. Transports lipid-linked peptidoglycan precursors from the inner to the outer leaflet of the cytoplasmic membrane.</text>
</comment>
<gene>
    <name evidence="10" type="primary">murJ_1</name>
    <name evidence="8" type="synonym">murJ</name>
    <name evidence="10" type="ORF">UMC4404_02681</name>
</gene>
<keyword evidence="8 9" id="KW-0813">Transport</keyword>
<dbReference type="GO" id="GO:0009252">
    <property type="term" value="P:peptidoglycan biosynthetic process"/>
    <property type="evidence" value="ECO:0007669"/>
    <property type="project" value="UniProtKB-UniRule"/>
</dbReference>
<dbReference type="InterPro" id="IPR004268">
    <property type="entry name" value="MurJ"/>
</dbReference>
<evidence type="ECO:0000256" key="4">
    <source>
        <dbReference type="ARBA" id="ARBA00022960"/>
    </source>
</evidence>
<keyword evidence="2 8" id="KW-1003">Cell membrane</keyword>
<keyword evidence="4 8" id="KW-0133">Cell shape</keyword>
<feature type="transmembrane region" description="Helical" evidence="8">
    <location>
        <begin position="438"/>
        <end position="455"/>
    </location>
</feature>
<feature type="transmembrane region" description="Helical" evidence="8">
    <location>
        <begin position="344"/>
        <end position="365"/>
    </location>
</feature>
<dbReference type="EMBL" id="CDNY01000003">
    <property type="protein sequence ID" value="CEO32288.1"/>
    <property type="molecule type" value="Genomic_DNA"/>
</dbReference>